<dbReference type="GO" id="GO:0015031">
    <property type="term" value="P:protein transport"/>
    <property type="evidence" value="ECO:0007669"/>
    <property type="project" value="UniProtKB-KW"/>
</dbReference>
<keyword evidence="7" id="KW-1133">Transmembrane helix</keyword>
<accession>A0A5R8ZHV2</accession>
<feature type="domain" description="Type II secretion system protein GspC N-terminal" evidence="9">
    <location>
        <begin position="67"/>
        <end position="127"/>
    </location>
</feature>
<evidence type="ECO:0000313" key="10">
    <source>
        <dbReference type="EMBL" id="TLP64945.1"/>
    </source>
</evidence>
<comment type="subcellular location">
    <subcellularLocation>
        <location evidence="1">Cell inner membrane</location>
    </subcellularLocation>
</comment>
<evidence type="ECO:0000256" key="7">
    <source>
        <dbReference type="ARBA" id="ARBA00022989"/>
    </source>
</evidence>
<keyword evidence="4" id="KW-0997">Cell inner membrane</keyword>
<evidence type="ECO:0000256" key="6">
    <source>
        <dbReference type="ARBA" id="ARBA00022927"/>
    </source>
</evidence>
<evidence type="ECO:0000256" key="8">
    <source>
        <dbReference type="ARBA" id="ARBA00023136"/>
    </source>
</evidence>
<dbReference type="RefSeq" id="WP_138217579.1">
    <property type="nucleotide sequence ID" value="NZ_VAUO01000001.1"/>
</dbReference>
<keyword evidence="2" id="KW-0813">Transport</keyword>
<evidence type="ECO:0000259" key="9">
    <source>
        <dbReference type="Pfam" id="PF11356"/>
    </source>
</evidence>
<evidence type="ECO:0000256" key="5">
    <source>
        <dbReference type="ARBA" id="ARBA00022692"/>
    </source>
</evidence>
<keyword evidence="3" id="KW-1003">Cell membrane</keyword>
<keyword evidence="11" id="KW-1185">Reference proteome</keyword>
<dbReference type="Pfam" id="PF11356">
    <property type="entry name" value="T2SSC"/>
    <property type="match status" value="1"/>
</dbReference>
<dbReference type="Proteomes" id="UP000309819">
    <property type="component" value="Unassembled WGS sequence"/>
</dbReference>
<name>A0A5R8ZHV2_9PSED</name>
<evidence type="ECO:0000256" key="3">
    <source>
        <dbReference type="ARBA" id="ARBA00022475"/>
    </source>
</evidence>
<dbReference type="OrthoDB" id="7030973at2"/>
<keyword evidence="6" id="KW-0653">Protein transport</keyword>
<dbReference type="InterPro" id="IPR024961">
    <property type="entry name" value="T2SS_GspC_N"/>
</dbReference>
<dbReference type="Gene3D" id="2.30.30.830">
    <property type="match status" value="1"/>
</dbReference>
<evidence type="ECO:0000256" key="2">
    <source>
        <dbReference type="ARBA" id="ARBA00022448"/>
    </source>
</evidence>
<evidence type="ECO:0000256" key="4">
    <source>
        <dbReference type="ARBA" id="ARBA00022519"/>
    </source>
</evidence>
<dbReference type="AlphaFoldDB" id="A0A5R8ZHV2"/>
<comment type="caution">
    <text evidence="10">The sequence shown here is derived from an EMBL/GenBank/DDBJ whole genome shotgun (WGS) entry which is preliminary data.</text>
</comment>
<reference evidence="10 11" key="1">
    <citation type="submission" date="2019-05" db="EMBL/GenBank/DDBJ databases">
        <title>Pseudomonas sp. SC006 isolated from lettuce that can produce HBGAs.</title>
        <authorList>
            <person name="Wang D."/>
            <person name="Liao N."/>
            <person name="Liu D."/>
            <person name="Zhang Z."/>
            <person name="Zou S."/>
        </authorList>
    </citation>
    <scope>NUCLEOTIDE SEQUENCE [LARGE SCALE GENOMIC DNA]</scope>
    <source>
        <strain evidence="10 11">SC006</strain>
    </source>
</reference>
<organism evidence="10 11">
    <name type="scientific">Pseudomonas mosselii</name>
    <dbReference type="NCBI Taxonomy" id="78327"/>
    <lineage>
        <taxon>Bacteria</taxon>
        <taxon>Pseudomonadati</taxon>
        <taxon>Pseudomonadota</taxon>
        <taxon>Gammaproteobacteria</taxon>
        <taxon>Pseudomonadales</taxon>
        <taxon>Pseudomonadaceae</taxon>
        <taxon>Pseudomonas</taxon>
    </lineage>
</organism>
<dbReference type="EMBL" id="VAUO01000001">
    <property type="protein sequence ID" value="TLP64945.1"/>
    <property type="molecule type" value="Genomic_DNA"/>
</dbReference>
<sequence length="143" mass="15132">MALIFRLSPVRCVQAVALLATLAGVLMWSSLLLTSAQSSAPPPVREEAAATLESPALQWFSNRPAALDIKVSGVMSVAQGAVAILSLNGAPPRAFLLGERLTQGVRLVAIERDNVVIERGSERSRLKVNTLPAAPSMPRLTPP</sequence>
<evidence type="ECO:0000313" key="11">
    <source>
        <dbReference type="Proteomes" id="UP000309819"/>
    </source>
</evidence>
<keyword evidence="8" id="KW-0472">Membrane</keyword>
<keyword evidence="5" id="KW-0812">Transmembrane</keyword>
<gene>
    <name evidence="10" type="ORF">FEM01_01845</name>
</gene>
<evidence type="ECO:0000256" key="1">
    <source>
        <dbReference type="ARBA" id="ARBA00004533"/>
    </source>
</evidence>
<protein>
    <submittedName>
        <fullName evidence="10">General secretion pathway protein GspC</fullName>
    </submittedName>
</protein>
<dbReference type="GO" id="GO:0005886">
    <property type="term" value="C:plasma membrane"/>
    <property type="evidence" value="ECO:0007669"/>
    <property type="project" value="UniProtKB-SubCell"/>
</dbReference>
<proteinExistence type="predicted"/>